<dbReference type="PANTHER" id="PTHR43661">
    <property type="entry name" value="D-XYLONATE DEHYDRATASE"/>
    <property type="match status" value="1"/>
</dbReference>
<evidence type="ECO:0000256" key="11">
    <source>
        <dbReference type="ARBA" id="ARBA00029304"/>
    </source>
</evidence>
<dbReference type="EC" id="4.2.1.9" evidence="14 15"/>
<dbReference type="Pfam" id="PF00920">
    <property type="entry name" value="ILVD_EDD_N"/>
    <property type="match status" value="1"/>
</dbReference>
<dbReference type="GO" id="GO:0004160">
    <property type="term" value="F:dihydroxy-acid dehydratase activity"/>
    <property type="evidence" value="ECO:0007669"/>
    <property type="project" value="UniProtKB-UniRule"/>
</dbReference>
<dbReference type="KEGG" id="taqu:KDW03_00015"/>
<sequence>MRSDAVKKGFQRSPHRSLFRAMGFDDWELERPLIGIVNSFNETIPGHIHLNKIADAVKRGVYAAGGMPVEFNTIGVCDGIAMGHKGMKYSLPSRELIADSIEIMVEAYQFDGLVFIASCDKIIPGMLIAAMRMNLPSIFVSGGPMLPGNLAQNKKVDLSTVFEAVGKYAKKEISDDELLELECQACPGEGSCSGMFTANTMSNLSEALGISLPFNGSAPAVFADRIRIAKKSGLKIVELVEKNIRARDIMTRKAFENAIALDMALGGSTNTTLHLPAIAYYGEVDLELKDFAPFTEKVPHLTTISPAGPHHILDLYRAGGVPAVLAELAKKKLIHLDTMTVNGKTLGDTLKEYRAGIKDPSVIRPIDQPVHEKGGLAVLTGNLAPDGCIVKQAAVDPSMLHHKGPARVFNSEEEAVEALLKGKIKKGDVIVIRYEGPKGGPGMREMLAPTSTVAGLGLDKEVALITDGRFSGATRGASIGHISPEAAAGGLIGLIEEGDMIEIDIPNRQINLLVDETEIARRKEKFQPLSPKITTGYLVRYAQHVTSANKGGVFEKR</sequence>
<dbReference type="GO" id="GO:0005829">
    <property type="term" value="C:cytosol"/>
    <property type="evidence" value="ECO:0007669"/>
    <property type="project" value="TreeGrafter"/>
</dbReference>
<proteinExistence type="inferred from homology"/>
<evidence type="ECO:0000259" key="17">
    <source>
        <dbReference type="Pfam" id="PF24877"/>
    </source>
</evidence>
<evidence type="ECO:0000259" key="16">
    <source>
        <dbReference type="Pfam" id="PF00920"/>
    </source>
</evidence>
<feature type="domain" description="Dihydroxy-acid/6-phosphogluconate dehydratase C-terminal" evidence="17">
    <location>
        <begin position="362"/>
        <end position="551"/>
    </location>
</feature>
<comment type="cofactor">
    <cofactor evidence="1 15">
        <name>Mg(2+)</name>
        <dbReference type="ChEBI" id="CHEBI:18420"/>
    </cofactor>
</comment>
<evidence type="ECO:0000313" key="18">
    <source>
        <dbReference type="EMBL" id="URA10229.1"/>
    </source>
</evidence>
<accession>A0AAX3BD35</accession>
<evidence type="ECO:0000256" key="15">
    <source>
        <dbReference type="HAMAP-Rule" id="MF_00012"/>
    </source>
</evidence>
<dbReference type="InterPro" id="IPR042096">
    <property type="entry name" value="Dihydro-acid_dehy_C"/>
</dbReference>
<dbReference type="PANTHER" id="PTHR43661:SF3">
    <property type="entry name" value="D-XYLONATE DEHYDRATASE YAGF-RELATED"/>
    <property type="match status" value="1"/>
</dbReference>
<comment type="pathway">
    <text evidence="13 15">Amino-acid biosynthesis; L-isoleucine biosynthesis; L-isoleucine from 2-oxobutanoate: step 3/4.</text>
</comment>
<evidence type="ECO:0000256" key="1">
    <source>
        <dbReference type="ARBA" id="ARBA00001946"/>
    </source>
</evidence>
<evidence type="ECO:0000256" key="3">
    <source>
        <dbReference type="ARBA" id="ARBA00022605"/>
    </source>
</evidence>
<dbReference type="InterPro" id="IPR004404">
    <property type="entry name" value="DihydroxyA_deHydtase"/>
</dbReference>
<keyword evidence="5 15" id="KW-0479">Metal-binding</keyword>
<feature type="binding site" description="via carbamate group" evidence="15">
    <location>
        <position position="121"/>
    </location>
    <ligand>
        <name>Mg(2+)</name>
        <dbReference type="ChEBI" id="CHEBI:18420"/>
    </ligand>
</feature>
<keyword evidence="9 15" id="KW-0456">Lyase</keyword>
<evidence type="ECO:0000256" key="9">
    <source>
        <dbReference type="ARBA" id="ARBA00023239"/>
    </source>
</evidence>
<keyword evidence="4 15" id="KW-0001">2Fe-2S</keyword>
<comment type="pathway">
    <text evidence="12 15">Amino-acid biosynthesis; L-valine biosynthesis; L-valine from pyruvate: step 3/4.</text>
</comment>
<dbReference type="InterPro" id="IPR056740">
    <property type="entry name" value="ILV_EDD_C"/>
</dbReference>
<evidence type="ECO:0000256" key="4">
    <source>
        <dbReference type="ARBA" id="ARBA00022714"/>
    </source>
</evidence>
<protein>
    <recommendedName>
        <fullName evidence="14 15">Dihydroxy-acid dehydratase</fullName>
        <shortName evidence="15">DAD</shortName>
        <ecNumber evidence="14 15">4.2.1.9</ecNumber>
    </recommendedName>
</protein>
<dbReference type="EMBL" id="CP073355">
    <property type="protein sequence ID" value="URA10229.1"/>
    <property type="molecule type" value="Genomic_DNA"/>
</dbReference>
<feature type="domain" description="Dihydroxy-acid/6-phosphogluconate dehydratase N-terminal" evidence="16">
    <location>
        <begin position="31"/>
        <end position="348"/>
    </location>
</feature>
<comment type="subunit">
    <text evidence="15">Homodimer.</text>
</comment>
<evidence type="ECO:0000256" key="6">
    <source>
        <dbReference type="ARBA" id="ARBA00022842"/>
    </source>
</evidence>
<dbReference type="GO" id="GO:0009097">
    <property type="term" value="P:isoleucine biosynthetic process"/>
    <property type="evidence" value="ECO:0007669"/>
    <property type="project" value="UniProtKB-UniRule"/>
</dbReference>
<reference evidence="18" key="1">
    <citation type="submission" date="2021-04" db="EMBL/GenBank/DDBJ databases">
        <authorList>
            <person name="Postec A."/>
        </authorList>
    </citation>
    <scope>NUCLEOTIDE SEQUENCE</scope>
    <source>
        <strain evidence="18">F1F22</strain>
    </source>
</reference>
<dbReference type="Pfam" id="PF24877">
    <property type="entry name" value="ILV_EDD_C"/>
    <property type="match status" value="1"/>
</dbReference>
<dbReference type="PROSITE" id="PS00887">
    <property type="entry name" value="ILVD_EDD_2"/>
    <property type="match status" value="1"/>
</dbReference>
<dbReference type="PROSITE" id="PS00886">
    <property type="entry name" value="ILVD_EDD_1"/>
    <property type="match status" value="1"/>
</dbReference>
<feature type="modified residue" description="N6-carboxylysine" evidence="15">
    <location>
        <position position="121"/>
    </location>
</feature>
<dbReference type="NCBIfam" id="TIGR00110">
    <property type="entry name" value="ilvD"/>
    <property type="match status" value="1"/>
</dbReference>
<dbReference type="InterPro" id="IPR020558">
    <property type="entry name" value="DiOHA_6PGluconate_deHydtase_CS"/>
</dbReference>
<feature type="binding site" evidence="15">
    <location>
        <position position="445"/>
    </location>
    <ligand>
        <name>Mg(2+)</name>
        <dbReference type="ChEBI" id="CHEBI:18420"/>
    </ligand>
</feature>
<dbReference type="FunFam" id="3.50.30.80:FF:000001">
    <property type="entry name" value="Dihydroxy-acid dehydratase"/>
    <property type="match status" value="1"/>
</dbReference>
<evidence type="ECO:0000256" key="14">
    <source>
        <dbReference type="ARBA" id="ARBA00029490"/>
    </source>
</evidence>
<evidence type="ECO:0000256" key="7">
    <source>
        <dbReference type="ARBA" id="ARBA00023004"/>
    </source>
</evidence>
<comment type="caution">
    <text evidence="15">Lacks conserved residue(s) required for the propagation of feature annotation.</text>
</comment>
<dbReference type="SUPFAM" id="SSF52016">
    <property type="entry name" value="LeuD/IlvD-like"/>
    <property type="match status" value="1"/>
</dbReference>
<dbReference type="GO" id="GO:0009099">
    <property type="term" value="P:L-valine biosynthetic process"/>
    <property type="evidence" value="ECO:0007669"/>
    <property type="project" value="UniProtKB-UniRule"/>
</dbReference>
<dbReference type="Proteomes" id="UP001056539">
    <property type="component" value="Chromosome"/>
</dbReference>
<dbReference type="Gene3D" id="3.50.30.80">
    <property type="entry name" value="IlvD/EDD C-terminal domain-like"/>
    <property type="match status" value="1"/>
</dbReference>
<dbReference type="InterPro" id="IPR000581">
    <property type="entry name" value="ILV_EDD_N"/>
</dbReference>
<evidence type="ECO:0000256" key="5">
    <source>
        <dbReference type="ARBA" id="ARBA00022723"/>
    </source>
</evidence>
<dbReference type="RefSeq" id="WP_271435362.1">
    <property type="nucleotide sequence ID" value="NZ_CP073355.1"/>
</dbReference>
<keyword evidence="3 15" id="KW-0028">Amino-acid biosynthesis</keyword>
<keyword evidence="8 15" id="KW-0411">Iron-sulfur</keyword>
<gene>
    <name evidence="15 18" type="primary">ilvD</name>
    <name evidence="18" type="ORF">KDW03_00015</name>
</gene>
<reference evidence="18" key="2">
    <citation type="submission" date="2022-06" db="EMBL/GenBank/DDBJ databases">
        <title>Thermospira aquatica gen. nov., sp. nov.</title>
        <authorList>
            <person name="Ben Ali Gam Z."/>
            <person name="Labat M."/>
        </authorList>
    </citation>
    <scope>NUCLEOTIDE SEQUENCE</scope>
    <source>
        <strain evidence="18">F1F22</strain>
    </source>
</reference>
<evidence type="ECO:0000256" key="13">
    <source>
        <dbReference type="ARBA" id="ARBA00029437"/>
    </source>
</evidence>
<keyword evidence="19" id="KW-1185">Reference proteome</keyword>
<feature type="active site" description="Proton acceptor" evidence="15">
    <location>
        <position position="471"/>
    </location>
</feature>
<evidence type="ECO:0000313" key="19">
    <source>
        <dbReference type="Proteomes" id="UP001056539"/>
    </source>
</evidence>
<dbReference type="GO" id="GO:0051537">
    <property type="term" value="F:2 iron, 2 sulfur cluster binding"/>
    <property type="evidence" value="ECO:0007669"/>
    <property type="project" value="UniProtKB-UniRule"/>
</dbReference>
<keyword evidence="10 15" id="KW-0100">Branched-chain amino acid biosynthesis</keyword>
<organism evidence="18 19">
    <name type="scientific">Thermospira aquatica</name>
    <dbReference type="NCBI Taxonomy" id="2828656"/>
    <lineage>
        <taxon>Bacteria</taxon>
        <taxon>Pseudomonadati</taxon>
        <taxon>Spirochaetota</taxon>
        <taxon>Spirochaetia</taxon>
        <taxon>Brevinematales</taxon>
        <taxon>Thermospiraceae</taxon>
        <taxon>Thermospira</taxon>
    </lineage>
</organism>
<dbReference type="NCBIfam" id="NF002068">
    <property type="entry name" value="PRK00911.1"/>
    <property type="match status" value="1"/>
</dbReference>
<keyword evidence="7 15" id="KW-0408">Iron</keyword>
<keyword evidence="6 15" id="KW-0460">Magnesium</keyword>
<comment type="cofactor">
    <cofactor evidence="15">
        <name>[2Fe-2S] cluster</name>
        <dbReference type="ChEBI" id="CHEBI:190135"/>
    </cofactor>
    <text evidence="15">Binds 1 [2Fe-2S] cluster per subunit. This cluster acts as a Lewis acid cofactor.</text>
</comment>
<comment type="catalytic activity">
    <reaction evidence="15">
        <text>(2R,3R)-2,3-dihydroxy-3-methylpentanoate = (S)-3-methyl-2-oxopentanoate + H2O</text>
        <dbReference type="Rhea" id="RHEA:27694"/>
        <dbReference type="ChEBI" id="CHEBI:15377"/>
        <dbReference type="ChEBI" id="CHEBI:35146"/>
        <dbReference type="ChEBI" id="CHEBI:49258"/>
        <dbReference type="EC" id="4.2.1.9"/>
    </reaction>
</comment>
<dbReference type="HAMAP" id="MF_00012">
    <property type="entry name" value="IlvD"/>
    <property type="match status" value="1"/>
</dbReference>
<name>A0AAX3BD35_9SPIR</name>
<evidence type="ECO:0000256" key="12">
    <source>
        <dbReference type="ARBA" id="ARBA00029436"/>
    </source>
</evidence>
<evidence type="ECO:0000256" key="10">
    <source>
        <dbReference type="ARBA" id="ARBA00023304"/>
    </source>
</evidence>
<evidence type="ECO:0000256" key="2">
    <source>
        <dbReference type="ARBA" id="ARBA00006486"/>
    </source>
</evidence>
<dbReference type="SUPFAM" id="SSF143975">
    <property type="entry name" value="IlvD/EDD N-terminal domain-like"/>
    <property type="match status" value="1"/>
</dbReference>
<dbReference type="InterPro" id="IPR037237">
    <property type="entry name" value="IlvD/EDD_N"/>
</dbReference>
<comment type="function">
    <text evidence="15">Functions in the biosynthesis of branched-chain amino acids. Catalyzes the dehydration of (2R,3R)-2,3-dihydroxy-3-methylpentanoate (2,3-dihydroxy-3-methylvalerate) into 2-oxo-3-methylpentanoate (2-oxo-3-methylvalerate) and of (2R)-2,3-dihydroxy-3-methylbutanoate (2,3-dihydroxyisovalerate) into 2-oxo-3-methylbutanoate (2-oxoisovalerate), the penultimate precursor to L-isoleucine and L-valine, respectively.</text>
</comment>
<comment type="similarity">
    <text evidence="2 15">Belongs to the IlvD/Edd family.</text>
</comment>
<comment type="catalytic activity">
    <reaction evidence="11">
        <text>(2R)-2,3-dihydroxy-3-methylbutanoate = 3-methyl-2-oxobutanoate + H2O</text>
        <dbReference type="Rhea" id="RHEA:24809"/>
        <dbReference type="ChEBI" id="CHEBI:11851"/>
        <dbReference type="ChEBI" id="CHEBI:15377"/>
        <dbReference type="ChEBI" id="CHEBI:49072"/>
        <dbReference type="EC" id="4.2.1.9"/>
    </reaction>
    <physiologicalReaction direction="left-to-right" evidence="11">
        <dbReference type="Rhea" id="RHEA:24810"/>
    </physiologicalReaction>
</comment>
<dbReference type="AlphaFoldDB" id="A0AAX3BD35"/>
<feature type="binding site" evidence="15">
    <location>
        <position position="120"/>
    </location>
    <ligand>
        <name>Mg(2+)</name>
        <dbReference type="ChEBI" id="CHEBI:18420"/>
    </ligand>
</feature>
<feature type="binding site" evidence="15">
    <location>
        <position position="78"/>
    </location>
    <ligand>
        <name>Mg(2+)</name>
        <dbReference type="ChEBI" id="CHEBI:18420"/>
    </ligand>
</feature>
<dbReference type="GO" id="GO:0000287">
    <property type="term" value="F:magnesium ion binding"/>
    <property type="evidence" value="ECO:0007669"/>
    <property type="project" value="UniProtKB-UniRule"/>
</dbReference>
<evidence type="ECO:0000256" key="8">
    <source>
        <dbReference type="ARBA" id="ARBA00023014"/>
    </source>
</evidence>